<feature type="transmembrane region" description="Helical" evidence="2">
    <location>
        <begin position="45"/>
        <end position="66"/>
    </location>
</feature>
<evidence type="ECO:0000256" key="1">
    <source>
        <dbReference type="SAM" id="MobiDB-lite"/>
    </source>
</evidence>
<feature type="compositionally biased region" description="Basic and acidic residues" evidence="1">
    <location>
        <begin position="138"/>
        <end position="160"/>
    </location>
</feature>
<feature type="region of interest" description="Disordered" evidence="1">
    <location>
        <begin position="127"/>
        <end position="172"/>
    </location>
</feature>
<name>A0ABW4GS69_9ACTN</name>
<keyword evidence="2" id="KW-1133">Transmembrane helix</keyword>
<proteinExistence type="predicted"/>
<accession>A0ABW4GS69</accession>
<dbReference type="Proteomes" id="UP001597097">
    <property type="component" value="Unassembled WGS sequence"/>
</dbReference>
<gene>
    <name evidence="3" type="ORF">ACFSJ0_50230</name>
</gene>
<protein>
    <submittedName>
        <fullName evidence="3">CU044_5270 family protein</fullName>
    </submittedName>
</protein>
<keyword evidence="2" id="KW-0812">Transmembrane</keyword>
<feature type="compositionally biased region" description="Polar residues" evidence="1">
    <location>
        <begin position="127"/>
        <end position="137"/>
    </location>
</feature>
<evidence type="ECO:0000256" key="2">
    <source>
        <dbReference type="SAM" id="Phobius"/>
    </source>
</evidence>
<dbReference type="NCBIfam" id="NF038083">
    <property type="entry name" value="CU044_5270_fam"/>
    <property type="match status" value="1"/>
</dbReference>
<dbReference type="EMBL" id="JBHUCM010000047">
    <property type="protein sequence ID" value="MFD1545298.1"/>
    <property type="molecule type" value="Genomic_DNA"/>
</dbReference>
<sequence>MNDLDIVRDLRSQVRQTEDRDLREARRRLLASMTPAPRPRRLPRMVFRVAAAGALALAITAGVTVVQNLGTDTPGRGTVSPPAWVPVANAETLAKRATAAAAGTTDVYPRADQWIYVKRDFYRSPKVMNTSQKPSTTESRHVEEQWIRGDGKERARREEGSETVTRIHGGADPHLRYDPDYLRSLPLEPSALRRSLQKDTEEATPLRGERAVFSRVSLILQEGAPAARLRAALYTVLSQLDGVGVEQKVRDVVGREGMGLYMDADTERREILIDPKSYDLLGGRLIYLGGAEKSSPFARLTPGEVVSSVAQVAYGIADHAGDVP</sequence>
<evidence type="ECO:0000313" key="4">
    <source>
        <dbReference type="Proteomes" id="UP001597097"/>
    </source>
</evidence>
<keyword evidence="4" id="KW-1185">Reference proteome</keyword>
<keyword evidence="2" id="KW-0472">Membrane</keyword>
<dbReference type="RefSeq" id="WP_219532118.1">
    <property type="nucleotide sequence ID" value="NZ_JAHKRM010000013.1"/>
</dbReference>
<dbReference type="InterPro" id="IPR047789">
    <property type="entry name" value="CU044_5270-like"/>
</dbReference>
<evidence type="ECO:0000313" key="3">
    <source>
        <dbReference type="EMBL" id="MFD1545298.1"/>
    </source>
</evidence>
<organism evidence="3 4">
    <name type="scientific">Nonomuraea guangzhouensis</name>
    <dbReference type="NCBI Taxonomy" id="1291555"/>
    <lineage>
        <taxon>Bacteria</taxon>
        <taxon>Bacillati</taxon>
        <taxon>Actinomycetota</taxon>
        <taxon>Actinomycetes</taxon>
        <taxon>Streptosporangiales</taxon>
        <taxon>Streptosporangiaceae</taxon>
        <taxon>Nonomuraea</taxon>
    </lineage>
</organism>
<reference evidence="4" key="1">
    <citation type="journal article" date="2019" name="Int. J. Syst. Evol. Microbiol.">
        <title>The Global Catalogue of Microorganisms (GCM) 10K type strain sequencing project: providing services to taxonomists for standard genome sequencing and annotation.</title>
        <authorList>
            <consortium name="The Broad Institute Genomics Platform"/>
            <consortium name="The Broad Institute Genome Sequencing Center for Infectious Disease"/>
            <person name="Wu L."/>
            <person name="Ma J."/>
        </authorList>
    </citation>
    <scope>NUCLEOTIDE SEQUENCE [LARGE SCALE GENOMIC DNA]</scope>
    <source>
        <strain evidence="4">CGMCC 1.15399</strain>
    </source>
</reference>
<comment type="caution">
    <text evidence="3">The sequence shown here is derived from an EMBL/GenBank/DDBJ whole genome shotgun (WGS) entry which is preliminary data.</text>
</comment>